<feature type="domain" description="FBD" evidence="1">
    <location>
        <begin position="33"/>
        <end position="104"/>
    </location>
</feature>
<dbReference type="Pfam" id="PF08387">
    <property type="entry name" value="FBD"/>
    <property type="match status" value="1"/>
</dbReference>
<dbReference type="EMBL" id="PSQE01000008">
    <property type="protein sequence ID" value="RHN39128.1"/>
    <property type="molecule type" value="Genomic_DNA"/>
</dbReference>
<protein>
    <submittedName>
        <fullName evidence="2">Putative FBD domain-containing protein</fullName>
    </submittedName>
</protein>
<accession>A0A396GF47</accession>
<evidence type="ECO:0000313" key="2">
    <source>
        <dbReference type="EMBL" id="RHN39128.1"/>
    </source>
</evidence>
<proteinExistence type="predicted"/>
<reference evidence="2" key="1">
    <citation type="journal article" date="2018" name="Nat. Plants">
        <title>Whole-genome landscape of Medicago truncatula symbiotic genes.</title>
        <authorList>
            <person name="Pecrix Y."/>
            <person name="Gamas P."/>
            <person name="Carrere S."/>
        </authorList>
    </citation>
    <scope>NUCLEOTIDE SEQUENCE</scope>
    <source>
        <tissue evidence="2">Leaves</tissue>
    </source>
</reference>
<evidence type="ECO:0000259" key="1">
    <source>
        <dbReference type="SMART" id="SM00579"/>
    </source>
</evidence>
<dbReference type="SMART" id="SM00579">
    <property type="entry name" value="FBD"/>
    <property type="match status" value="1"/>
</dbReference>
<dbReference type="Gramene" id="rna45126">
    <property type="protein sequence ID" value="RHN39128.1"/>
    <property type="gene ID" value="gene45126"/>
</dbReference>
<dbReference type="InterPro" id="IPR006566">
    <property type="entry name" value="FBD"/>
</dbReference>
<sequence length="104" mass="11791">MHYILCNSCHGVICCRQEKPPLKRRNTQPSVPSCLVSQLAFIQFKGYQGLPDELLFVEYILRNGFALKTMVISDISVDITKKNAIFKRLSNVPRASGNCQLIFD</sequence>
<name>A0A396GF47_MEDTR</name>
<dbReference type="AlphaFoldDB" id="A0A396GF47"/>
<dbReference type="Proteomes" id="UP000265566">
    <property type="component" value="Chromosome 8"/>
</dbReference>
<gene>
    <name evidence="2" type="ORF">MtrunA17_Chr8g0340541</name>
</gene>
<organism evidence="2">
    <name type="scientific">Medicago truncatula</name>
    <name type="common">Barrel medic</name>
    <name type="synonym">Medicago tribuloides</name>
    <dbReference type="NCBI Taxonomy" id="3880"/>
    <lineage>
        <taxon>Eukaryota</taxon>
        <taxon>Viridiplantae</taxon>
        <taxon>Streptophyta</taxon>
        <taxon>Embryophyta</taxon>
        <taxon>Tracheophyta</taxon>
        <taxon>Spermatophyta</taxon>
        <taxon>Magnoliopsida</taxon>
        <taxon>eudicotyledons</taxon>
        <taxon>Gunneridae</taxon>
        <taxon>Pentapetalae</taxon>
        <taxon>rosids</taxon>
        <taxon>fabids</taxon>
        <taxon>Fabales</taxon>
        <taxon>Fabaceae</taxon>
        <taxon>Papilionoideae</taxon>
        <taxon>50 kb inversion clade</taxon>
        <taxon>NPAAA clade</taxon>
        <taxon>Hologalegina</taxon>
        <taxon>IRL clade</taxon>
        <taxon>Trifolieae</taxon>
        <taxon>Medicago</taxon>
    </lineage>
</organism>
<comment type="caution">
    <text evidence="2">The sequence shown here is derived from an EMBL/GenBank/DDBJ whole genome shotgun (WGS) entry which is preliminary data.</text>
</comment>